<dbReference type="OrthoDB" id="5622056at2"/>
<keyword evidence="6" id="KW-0812">Transmembrane</keyword>
<dbReference type="Gene3D" id="3.40.1000.70">
    <property type="entry name" value="PknH-like extracellular domain"/>
    <property type="match status" value="1"/>
</dbReference>
<evidence type="ECO:0000259" key="15">
    <source>
        <dbReference type="PROSITE" id="PS50011"/>
    </source>
</evidence>
<name>A0A2G5PF99_9MYCO</name>
<dbReference type="Pfam" id="PF14032">
    <property type="entry name" value="PknH_C"/>
    <property type="match status" value="1"/>
</dbReference>
<dbReference type="GO" id="GO:0080090">
    <property type="term" value="P:regulation of primary metabolic process"/>
    <property type="evidence" value="ECO:0007669"/>
    <property type="project" value="UniProtKB-ARBA"/>
</dbReference>
<dbReference type="CDD" id="cd14014">
    <property type="entry name" value="STKc_PknB_like"/>
    <property type="match status" value="1"/>
</dbReference>
<evidence type="ECO:0000256" key="2">
    <source>
        <dbReference type="ARBA" id="ARBA00012513"/>
    </source>
</evidence>
<comment type="caution">
    <text evidence="16">The sequence shown here is derived from an EMBL/GenBank/DDBJ whole genome shotgun (WGS) entry which is preliminary data.</text>
</comment>
<dbReference type="Gene3D" id="3.30.200.20">
    <property type="entry name" value="Phosphorylase Kinase, domain 1"/>
    <property type="match status" value="1"/>
</dbReference>
<evidence type="ECO:0000256" key="14">
    <source>
        <dbReference type="SAM" id="MobiDB-lite"/>
    </source>
</evidence>
<evidence type="ECO:0000256" key="8">
    <source>
        <dbReference type="ARBA" id="ARBA00022777"/>
    </source>
</evidence>
<dbReference type="InterPro" id="IPR008271">
    <property type="entry name" value="Ser/Thr_kinase_AS"/>
</dbReference>
<feature type="region of interest" description="Disordered" evidence="14">
    <location>
        <begin position="275"/>
        <end position="300"/>
    </location>
</feature>
<keyword evidence="9" id="KW-0067">ATP-binding</keyword>
<dbReference type="GO" id="GO:0005524">
    <property type="term" value="F:ATP binding"/>
    <property type="evidence" value="ECO:0007669"/>
    <property type="project" value="UniProtKB-KW"/>
</dbReference>
<dbReference type="Gene3D" id="1.10.510.10">
    <property type="entry name" value="Transferase(Phosphotransferase) domain 1"/>
    <property type="match status" value="1"/>
</dbReference>
<dbReference type="EC" id="2.7.11.1" evidence="2"/>
<keyword evidence="4 16" id="KW-0723">Serine/threonine-protein kinase</keyword>
<protein>
    <recommendedName>
        <fullName evidence="2">non-specific serine/threonine protein kinase</fullName>
        <ecNumber evidence="2">2.7.11.1</ecNumber>
    </recommendedName>
</protein>
<feature type="compositionally biased region" description="Pro residues" evidence="14">
    <location>
        <begin position="282"/>
        <end position="297"/>
    </location>
</feature>
<keyword evidence="7" id="KW-0547">Nucleotide-binding</keyword>
<evidence type="ECO:0000256" key="3">
    <source>
        <dbReference type="ARBA" id="ARBA00022475"/>
    </source>
</evidence>
<dbReference type="RefSeq" id="WP_090589336.1">
    <property type="nucleotide sequence ID" value="NZ_FJNX01000032.1"/>
</dbReference>
<dbReference type="GO" id="GO:0004674">
    <property type="term" value="F:protein serine/threonine kinase activity"/>
    <property type="evidence" value="ECO:0007669"/>
    <property type="project" value="UniProtKB-KW"/>
</dbReference>
<comment type="catalytic activity">
    <reaction evidence="12">
        <text>L-threonyl-[protein] + ATP = O-phospho-L-threonyl-[protein] + ADP + H(+)</text>
        <dbReference type="Rhea" id="RHEA:46608"/>
        <dbReference type="Rhea" id="RHEA-COMP:11060"/>
        <dbReference type="Rhea" id="RHEA-COMP:11605"/>
        <dbReference type="ChEBI" id="CHEBI:15378"/>
        <dbReference type="ChEBI" id="CHEBI:30013"/>
        <dbReference type="ChEBI" id="CHEBI:30616"/>
        <dbReference type="ChEBI" id="CHEBI:61977"/>
        <dbReference type="ChEBI" id="CHEBI:456216"/>
        <dbReference type="EC" id="2.7.11.1"/>
    </reaction>
</comment>
<evidence type="ECO:0000256" key="4">
    <source>
        <dbReference type="ARBA" id="ARBA00022527"/>
    </source>
</evidence>
<dbReference type="InterPro" id="IPR011009">
    <property type="entry name" value="Kinase-like_dom_sf"/>
</dbReference>
<keyword evidence="11" id="KW-0472">Membrane</keyword>
<dbReference type="Proteomes" id="UP000230551">
    <property type="component" value="Unassembled WGS sequence"/>
</dbReference>
<dbReference type="InterPro" id="IPR038232">
    <property type="entry name" value="PknH-like_Extracell_sf"/>
</dbReference>
<feature type="compositionally biased region" description="Low complexity" evidence="14">
    <location>
        <begin position="328"/>
        <end position="346"/>
    </location>
</feature>
<accession>A0A2G5PF99</accession>
<keyword evidence="5" id="KW-0808">Transferase</keyword>
<sequence length="543" mass="56741">MGTVYLARHPDLPRSEALKVLSKELSGDPDFRARFVREADVAAALDHPNIVSVHQRGEFDGQLWIAMQFVDGTDADAAVRAGTMTPGRAVHVTGEVGKALDYAHQRGVLHRDVKPGNFMLSGQPGPEERVLLGDFGIARALGDVGLTATGSVMATIAYAAPEVLAGGTVDSRSDIYSLGCSLFQMLTGRAPFTSPNGIAAVMAAHLHAPPPTVSDRVPGMSQRMDAVIATAMAKDPAQRFATARELAAAAAHALGAVGAPGAPLAETAEFPGNSVATAPAASWPPPSAPGAPPPPPRKSNRGRWLAVAGAVLAVVLLAVGLTVGLRSNSVSPESESESTPTTTTESAAPIVASQLANLLLAPAEAAEILGAPQLVVSATVSTPTTDPAAEQFFHECGAVFLPGQYSVYAGTGWNSARVQLLKDTEVRTLYMLNQAVVTYRTPADAQQAVDNQKPQWQACQGRTFDSQLAADQPVQHTTFGPLVDENGVLSMVTTKDDINNWRCQRGLSARNNVVIDLQACRVDLVDQGLLALNAIAEKIDAAG</sequence>
<evidence type="ECO:0000256" key="6">
    <source>
        <dbReference type="ARBA" id="ARBA00022692"/>
    </source>
</evidence>
<dbReference type="PROSITE" id="PS00108">
    <property type="entry name" value="PROTEIN_KINASE_ST"/>
    <property type="match status" value="1"/>
</dbReference>
<dbReference type="EMBL" id="PDCN02000003">
    <property type="protein sequence ID" value="PIB76989.1"/>
    <property type="molecule type" value="Genomic_DNA"/>
</dbReference>
<dbReference type="GO" id="GO:0005886">
    <property type="term" value="C:plasma membrane"/>
    <property type="evidence" value="ECO:0007669"/>
    <property type="project" value="UniProtKB-SubCell"/>
</dbReference>
<evidence type="ECO:0000256" key="1">
    <source>
        <dbReference type="ARBA" id="ARBA00004162"/>
    </source>
</evidence>
<dbReference type="SUPFAM" id="SSF56112">
    <property type="entry name" value="Protein kinase-like (PK-like)"/>
    <property type="match status" value="1"/>
</dbReference>
<evidence type="ECO:0000256" key="9">
    <source>
        <dbReference type="ARBA" id="ARBA00022840"/>
    </source>
</evidence>
<dbReference type="InterPro" id="IPR026954">
    <property type="entry name" value="PknH-like_Extracell"/>
</dbReference>
<dbReference type="AlphaFoldDB" id="A0A2G5PF99"/>
<gene>
    <name evidence="16" type="ORF">CQY22_004705</name>
</gene>
<keyword evidence="8 16" id="KW-0418">Kinase</keyword>
<evidence type="ECO:0000313" key="16">
    <source>
        <dbReference type="EMBL" id="PIB76989.1"/>
    </source>
</evidence>
<evidence type="ECO:0000256" key="11">
    <source>
        <dbReference type="ARBA" id="ARBA00023136"/>
    </source>
</evidence>
<dbReference type="PROSITE" id="PS50011">
    <property type="entry name" value="PROTEIN_KINASE_DOM"/>
    <property type="match status" value="1"/>
</dbReference>
<dbReference type="STRING" id="85968.GCA_900073015_02228"/>
<evidence type="ECO:0000256" key="12">
    <source>
        <dbReference type="ARBA" id="ARBA00047899"/>
    </source>
</evidence>
<comment type="catalytic activity">
    <reaction evidence="13">
        <text>L-seryl-[protein] + ATP = O-phospho-L-seryl-[protein] + ADP + H(+)</text>
        <dbReference type="Rhea" id="RHEA:17989"/>
        <dbReference type="Rhea" id="RHEA-COMP:9863"/>
        <dbReference type="Rhea" id="RHEA-COMP:11604"/>
        <dbReference type="ChEBI" id="CHEBI:15378"/>
        <dbReference type="ChEBI" id="CHEBI:29999"/>
        <dbReference type="ChEBI" id="CHEBI:30616"/>
        <dbReference type="ChEBI" id="CHEBI:83421"/>
        <dbReference type="ChEBI" id="CHEBI:456216"/>
        <dbReference type="EC" id="2.7.11.1"/>
    </reaction>
</comment>
<proteinExistence type="predicted"/>
<dbReference type="SMART" id="SM00220">
    <property type="entry name" value="S_TKc"/>
    <property type="match status" value="1"/>
</dbReference>
<dbReference type="InterPro" id="IPR000719">
    <property type="entry name" value="Prot_kinase_dom"/>
</dbReference>
<evidence type="ECO:0000256" key="13">
    <source>
        <dbReference type="ARBA" id="ARBA00048679"/>
    </source>
</evidence>
<evidence type="ECO:0000256" key="5">
    <source>
        <dbReference type="ARBA" id="ARBA00022679"/>
    </source>
</evidence>
<dbReference type="PANTHER" id="PTHR43289:SF6">
    <property type="entry name" value="SERINE_THREONINE-PROTEIN KINASE NEKL-3"/>
    <property type="match status" value="1"/>
</dbReference>
<feature type="domain" description="Protein kinase" evidence="15">
    <location>
        <begin position="1"/>
        <end position="255"/>
    </location>
</feature>
<keyword evidence="10" id="KW-1133">Transmembrane helix</keyword>
<organism evidence="16 17">
    <name type="scientific">Mycolicibacterium brumae</name>
    <dbReference type="NCBI Taxonomy" id="85968"/>
    <lineage>
        <taxon>Bacteria</taxon>
        <taxon>Bacillati</taxon>
        <taxon>Actinomycetota</taxon>
        <taxon>Actinomycetes</taxon>
        <taxon>Mycobacteriales</taxon>
        <taxon>Mycobacteriaceae</taxon>
        <taxon>Mycolicibacterium</taxon>
    </lineage>
</organism>
<evidence type="ECO:0000256" key="10">
    <source>
        <dbReference type="ARBA" id="ARBA00022989"/>
    </source>
</evidence>
<evidence type="ECO:0000256" key="7">
    <source>
        <dbReference type="ARBA" id="ARBA00022741"/>
    </source>
</evidence>
<comment type="subcellular location">
    <subcellularLocation>
        <location evidence="1">Cell membrane</location>
        <topology evidence="1">Single-pass membrane protein</topology>
    </subcellularLocation>
</comment>
<keyword evidence="3" id="KW-1003">Cell membrane</keyword>
<reference evidence="16 17" key="1">
    <citation type="journal article" date="2017" name="Infect. Genet. Evol.">
        <title>The new phylogeny of the genus Mycobacterium: The old and the news.</title>
        <authorList>
            <person name="Tortoli E."/>
            <person name="Fedrizzi T."/>
            <person name="Meehan C.J."/>
            <person name="Trovato A."/>
            <person name="Grottola A."/>
            <person name="Giacobazzi E."/>
            <person name="Serpini G.F."/>
            <person name="Tagliazucchi S."/>
            <person name="Fabio A."/>
            <person name="Bettua C."/>
            <person name="Bertorelli R."/>
            <person name="Frascaro F."/>
            <person name="De Sanctis V."/>
            <person name="Pecorari M."/>
            <person name="Jousson O."/>
            <person name="Segata N."/>
            <person name="Cirillo D.M."/>
        </authorList>
    </citation>
    <scope>NUCLEOTIDE SEQUENCE [LARGE SCALE GENOMIC DNA]</scope>
    <source>
        <strain evidence="16 17">CIP1034565</strain>
    </source>
</reference>
<evidence type="ECO:0000313" key="17">
    <source>
        <dbReference type="Proteomes" id="UP000230551"/>
    </source>
</evidence>
<feature type="region of interest" description="Disordered" evidence="14">
    <location>
        <begin position="328"/>
        <end position="347"/>
    </location>
</feature>
<dbReference type="Pfam" id="PF00069">
    <property type="entry name" value="Pkinase"/>
    <property type="match status" value="1"/>
</dbReference>
<dbReference type="PANTHER" id="PTHR43289">
    <property type="entry name" value="MITOGEN-ACTIVATED PROTEIN KINASE KINASE KINASE 20-RELATED"/>
    <property type="match status" value="1"/>
</dbReference>
<dbReference type="FunFam" id="1.10.510.10:FF:000021">
    <property type="entry name" value="Serine/threonine protein kinase"/>
    <property type="match status" value="1"/>
</dbReference>
<keyword evidence="17" id="KW-1185">Reference proteome</keyword>